<sequence length="251" mass="28872">MSIRMRVVGSLSQGLNPYHRPIFCQLIIGKHTSSLSNEVDENKHQQKKDNTNESCKLATVSNQTLSEIEVIKLESKLLKEMLLTKEALIHSKDALIHSKDELIHSKEINLERELVIRSFLEAELLAVKHKLHCRGVIERFEILRSSAFINQPKMTRSATWNKILNNDMDLQNSLSELKGFPSPVSSSERNTVIAKLVTQFYRRLSDDIHRDPSGQIMCIINKNFCSDWEMGFMVEICKSIPVRYRVENADH</sequence>
<keyword evidence="2" id="KW-1185">Reference proteome</keyword>
<protein>
    <submittedName>
        <fullName evidence="1">Uncharacterized protein</fullName>
    </submittedName>
</protein>
<dbReference type="EMBL" id="WJQU01000001">
    <property type="protein sequence ID" value="KAJ6646605.1"/>
    <property type="molecule type" value="Genomic_DNA"/>
</dbReference>
<name>A0A9Q0NA83_9DIPT</name>
<comment type="caution">
    <text evidence="1">The sequence shown here is derived from an EMBL/GenBank/DDBJ whole genome shotgun (WGS) entry which is preliminary data.</text>
</comment>
<dbReference type="Proteomes" id="UP001151699">
    <property type="component" value="Chromosome A"/>
</dbReference>
<accession>A0A9Q0NA83</accession>
<dbReference type="OrthoDB" id="10376277at2759"/>
<reference evidence="1" key="1">
    <citation type="submission" date="2022-07" db="EMBL/GenBank/DDBJ databases">
        <authorList>
            <person name="Trinca V."/>
            <person name="Uliana J.V.C."/>
            <person name="Torres T.T."/>
            <person name="Ward R.J."/>
            <person name="Monesi N."/>
        </authorList>
    </citation>
    <scope>NUCLEOTIDE SEQUENCE</scope>
    <source>
        <strain evidence="1">HSMRA1968</strain>
        <tissue evidence="1">Whole embryos</tissue>
    </source>
</reference>
<evidence type="ECO:0000313" key="1">
    <source>
        <dbReference type="EMBL" id="KAJ6646605.1"/>
    </source>
</evidence>
<evidence type="ECO:0000313" key="2">
    <source>
        <dbReference type="Proteomes" id="UP001151699"/>
    </source>
</evidence>
<dbReference type="AlphaFoldDB" id="A0A9Q0NA83"/>
<organism evidence="1 2">
    <name type="scientific">Pseudolycoriella hygida</name>
    <dbReference type="NCBI Taxonomy" id="35572"/>
    <lineage>
        <taxon>Eukaryota</taxon>
        <taxon>Metazoa</taxon>
        <taxon>Ecdysozoa</taxon>
        <taxon>Arthropoda</taxon>
        <taxon>Hexapoda</taxon>
        <taxon>Insecta</taxon>
        <taxon>Pterygota</taxon>
        <taxon>Neoptera</taxon>
        <taxon>Endopterygota</taxon>
        <taxon>Diptera</taxon>
        <taxon>Nematocera</taxon>
        <taxon>Sciaroidea</taxon>
        <taxon>Sciaridae</taxon>
        <taxon>Pseudolycoriella</taxon>
    </lineage>
</organism>
<gene>
    <name evidence="1" type="ORF">Bhyg_01818</name>
</gene>
<proteinExistence type="predicted"/>